<name>A0ACB1AMX4_MELEN</name>
<protein>
    <submittedName>
        <fullName evidence="1">Uncharacterized protein</fullName>
    </submittedName>
</protein>
<sequence length="98" mass="11411">MEIFLLIIIFKISAIIRNNLVVIEGRQLGIFDWLKENVKQFALGISEFSIMSGAFFLFNEIGLEKYIATNSSAPYPVYLHFLGQRFYSKMPSKFFFKL</sequence>
<accession>A0ACB1AMX4</accession>
<dbReference type="EMBL" id="CAVMJV010000094">
    <property type="protein sequence ID" value="CAK5093069.1"/>
    <property type="molecule type" value="Genomic_DNA"/>
</dbReference>
<organism evidence="1 2">
    <name type="scientific">Meloidogyne enterolobii</name>
    <name type="common">Root-knot nematode worm</name>
    <name type="synonym">Meloidogyne mayaguensis</name>
    <dbReference type="NCBI Taxonomy" id="390850"/>
    <lineage>
        <taxon>Eukaryota</taxon>
        <taxon>Metazoa</taxon>
        <taxon>Ecdysozoa</taxon>
        <taxon>Nematoda</taxon>
        <taxon>Chromadorea</taxon>
        <taxon>Rhabditida</taxon>
        <taxon>Tylenchina</taxon>
        <taxon>Tylenchomorpha</taxon>
        <taxon>Tylenchoidea</taxon>
        <taxon>Meloidogynidae</taxon>
        <taxon>Meloidogyninae</taxon>
        <taxon>Meloidogyne</taxon>
    </lineage>
</organism>
<gene>
    <name evidence="1" type="ORF">MENTE1834_LOCUS40274</name>
</gene>
<evidence type="ECO:0000313" key="1">
    <source>
        <dbReference type="EMBL" id="CAK5093069.1"/>
    </source>
</evidence>
<reference evidence="1" key="1">
    <citation type="submission" date="2023-11" db="EMBL/GenBank/DDBJ databases">
        <authorList>
            <person name="Poullet M."/>
        </authorList>
    </citation>
    <scope>NUCLEOTIDE SEQUENCE</scope>
    <source>
        <strain evidence="1">E1834</strain>
    </source>
</reference>
<proteinExistence type="predicted"/>
<dbReference type="Proteomes" id="UP001497535">
    <property type="component" value="Unassembled WGS sequence"/>
</dbReference>
<evidence type="ECO:0000313" key="2">
    <source>
        <dbReference type="Proteomes" id="UP001497535"/>
    </source>
</evidence>
<keyword evidence="2" id="KW-1185">Reference proteome</keyword>
<comment type="caution">
    <text evidence="1">The sequence shown here is derived from an EMBL/GenBank/DDBJ whole genome shotgun (WGS) entry which is preliminary data.</text>
</comment>